<dbReference type="GO" id="GO:0006753">
    <property type="term" value="P:nucleoside phosphate metabolic process"/>
    <property type="evidence" value="ECO:0007669"/>
    <property type="project" value="TreeGrafter"/>
</dbReference>
<dbReference type="InterPro" id="IPR020084">
    <property type="entry name" value="NUDIX_hydrolase_CS"/>
</dbReference>
<comment type="cofactor">
    <cofactor evidence="1">
        <name>Mg(2+)</name>
        <dbReference type="ChEBI" id="CHEBI:18420"/>
    </cofactor>
</comment>
<dbReference type="Pfam" id="PF00293">
    <property type="entry name" value="NUDIX"/>
    <property type="match status" value="1"/>
</dbReference>
<proteinExistence type="predicted"/>
<protein>
    <submittedName>
        <fullName evidence="4">ADP compounds hydrolase NudE</fullName>
    </submittedName>
</protein>
<dbReference type="PROSITE" id="PS00893">
    <property type="entry name" value="NUDIX_BOX"/>
    <property type="match status" value="1"/>
</dbReference>
<dbReference type="EMBL" id="QFFI01000014">
    <property type="protein sequence ID" value="PWG62986.1"/>
    <property type="molecule type" value="Genomic_DNA"/>
</dbReference>
<keyword evidence="2 4" id="KW-0378">Hydrolase</keyword>
<evidence type="ECO:0000313" key="5">
    <source>
        <dbReference type="Proteomes" id="UP000245474"/>
    </source>
</evidence>
<keyword evidence="5" id="KW-1185">Reference proteome</keyword>
<sequence length="189" mass="20837">MSRPKPETLAVRTVARSRLFHVQAVSLRFANGVEVDFERLAPGGGSGAVLVVPVRADGFILLIREYAAGTDRYELGLPKGRMEDGEDPLVTAVRELREETGFGARRVEPLRVMSLAPGYSAHQTHIVLARDLYPDPLPGDEPEEIEVVPWPLDDLHGLLAREDFTEARSVAAMYLARDALADDGDRLHE</sequence>
<dbReference type="GO" id="GO:0019144">
    <property type="term" value="F:ADP-sugar diphosphatase activity"/>
    <property type="evidence" value="ECO:0007669"/>
    <property type="project" value="TreeGrafter"/>
</dbReference>
<dbReference type="Gene3D" id="3.90.79.10">
    <property type="entry name" value="Nucleoside Triphosphate Pyrophosphohydrolase"/>
    <property type="match status" value="1"/>
</dbReference>
<evidence type="ECO:0000259" key="3">
    <source>
        <dbReference type="PROSITE" id="PS51462"/>
    </source>
</evidence>
<name>A0A2U2N1B5_9GAMM</name>
<dbReference type="PANTHER" id="PTHR11839">
    <property type="entry name" value="UDP/ADP-SUGAR PYROPHOSPHATASE"/>
    <property type="match status" value="1"/>
</dbReference>
<accession>A0A2U2N1B5</accession>
<feature type="domain" description="Nudix hydrolase" evidence="3">
    <location>
        <begin position="41"/>
        <end position="172"/>
    </location>
</feature>
<dbReference type="Proteomes" id="UP000245474">
    <property type="component" value="Unassembled WGS sequence"/>
</dbReference>
<dbReference type="PANTHER" id="PTHR11839:SF12">
    <property type="entry name" value="ADP COMPOUNDS HYDROLASE NUDE"/>
    <property type="match status" value="1"/>
</dbReference>
<dbReference type="NCBIfam" id="NF008736">
    <property type="entry name" value="PRK11762.1"/>
    <property type="match status" value="1"/>
</dbReference>
<dbReference type="GO" id="GO:0019693">
    <property type="term" value="P:ribose phosphate metabolic process"/>
    <property type="evidence" value="ECO:0007669"/>
    <property type="project" value="TreeGrafter"/>
</dbReference>
<dbReference type="PROSITE" id="PS51462">
    <property type="entry name" value="NUDIX"/>
    <property type="match status" value="1"/>
</dbReference>
<organism evidence="4 5">
    <name type="scientific">Sediminicurvatus halobius</name>
    <dbReference type="NCBI Taxonomy" id="2182432"/>
    <lineage>
        <taxon>Bacteria</taxon>
        <taxon>Pseudomonadati</taxon>
        <taxon>Pseudomonadota</taxon>
        <taxon>Gammaproteobacteria</taxon>
        <taxon>Chromatiales</taxon>
        <taxon>Ectothiorhodospiraceae</taxon>
        <taxon>Sediminicurvatus</taxon>
    </lineage>
</organism>
<reference evidence="4 5" key="1">
    <citation type="submission" date="2018-05" db="EMBL/GenBank/DDBJ databases">
        <title>Spiribacter halobius sp. nov., a moderately halophilic bacterium isolated from marine solar saltern.</title>
        <authorList>
            <person name="Zheng W.-S."/>
            <person name="Lu D.-C."/>
            <person name="Du Z.-J."/>
        </authorList>
    </citation>
    <scope>NUCLEOTIDE SEQUENCE [LARGE SCALE GENOMIC DNA]</scope>
    <source>
        <strain evidence="4 5">E85</strain>
    </source>
</reference>
<evidence type="ECO:0000313" key="4">
    <source>
        <dbReference type="EMBL" id="PWG62986.1"/>
    </source>
</evidence>
<dbReference type="AlphaFoldDB" id="A0A2U2N1B5"/>
<dbReference type="InterPro" id="IPR015797">
    <property type="entry name" value="NUDIX_hydrolase-like_dom_sf"/>
</dbReference>
<evidence type="ECO:0000256" key="2">
    <source>
        <dbReference type="ARBA" id="ARBA00022801"/>
    </source>
</evidence>
<evidence type="ECO:0000256" key="1">
    <source>
        <dbReference type="ARBA" id="ARBA00001946"/>
    </source>
</evidence>
<dbReference type="OrthoDB" id="9806150at2"/>
<dbReference type="InterPro" id="IPR000086">
    <property type="entry name" value="NUDIX_hydrolase_dom"/>
</dbReference>
<gene>
    <name evidence="4" type="ORF">DEM34_10350</name>
</gene>
<comment type="caution">
    <text evidence="4">The sequence shown here is derived from an EMBL/GenBank/DDBJ whole genome shotgun (WGS) entry which is preliminary data.</text>
</comment>
<dbReference type="SUPFAM" id="SSF55811">
    <property type="entry name" value="Nudix"/>
    <property type="match status" value="1"/>
</dbReference>
<dbReference type="CDD" id="cd24156">
    <property type="entry name" value="NUDIX_ADPRase_NudE"/>
    <property type="match status" value="1"/>
</dbReference>
<dbReference type="GO" id="GO:0005829">
    <property type="term" value="C:cytosol"/>
    <property type="evidence" value="ECO:0007669"/>
    <property type="project" value="TreeGrafter"/>
</dbReference>
<dbReference type="RefSeq" id="WP_109678735.1">
    <property type="nucleotide sequence ID" value="NZ_CP086615.1"/>
</dbReference>